<evidence type="ECO:0000259" key="1">
    <source>
        <dbReference type="SMART" id="SM00575"/>
    </source>
</evidence>
<accession>A0AAV9A2P9</accession>
<sequence length="151" mass="17520">MRVRPSDGIRFEVLGRELLYVVNLKNRTCLYGKWQVLKLPCVHACAVLVSINESLHTWCDPFYTTEMYRRTYAVNIFPIPTIGMPKLVLNDIVIKPPTMKKRAGRKKKRRIPSRGEIDTLPYRCSYYGQLGHNRQTCEDPMPSQISVDFEA</sequence>
<protein>
    <recommendedName>
        <fullName evidence="1">Zinc finger PMZ-type domain-containing protein</fullName>
    </recommendedName>
</protein>
<dbReference type="SMART" id="SM00575">
    <property type="entry name" value="ZnF_PMZ"/>
    <property type="match status" value="1"/>
</dbReference>
<proteinExistence type="predicted"/>
<dbReference type="GO" id="GO:0008270">
    <property type="term" value="F:zinc ion binding"/>
    <property type="evidence" value="ECO:0007669"/>
    <property type="project" value="InterPro"/>
</dbReference>
<feature type="domain" description="Zinc finger PMZ-type" evidence="1">
    <location>
        <begin position="27"/>
        <end position="54"/>
    </location>
</feature>
<name>A0AAV9A2P9_ACOGR</name>
<dbReference type="Proteomes" id="UP001179952">
    <property type="component" value="Unassembled WGS sequence"/>
</dbReference>
<dbReference type="EMBL" id="JAUJYN010000017">
    <property type="protein sequence ID" value="KAK1258437.1"/>
    <property type="molecule type" value="Genomic_DNA"/>
</dbReference>
<keyword evidence="3" id="KW-1185">Reference proteome</keyword>
<dbReference type="AlphaFoldDB" id="A0AAV9A2P9"/>
<dbReference type="PANTHER" id="PTHR31973:SF187">
    <property type="entry name" value="MUTATOR TRANSPOSASE MUDRA PROTEIN"/>
    <property type="match status" value="1"/>
</dbReference>
<comment type="caution">
    <text evidence="2">The sequence shown here is derived from an EMBL/GenBank/DDBJ whole genome shotgun (WGS) entry which is preliminary data.</text>
</comment>
<organism evidence="2 3">
    <name type="scientific">Acorus gramineus</name>
    <name type="common">Dwarf sweet flag</name>
    <dbReference type="NCBI Taxonomy" id="55184"/>
    <lineage>
        <taxon>Eukaryota</taxon>
        <taxon>Viridiplantae</taxon>
        <taxon>Streptophyta</taxon>
        <taxon>Embryophyta</taxon>
        <taxon>Tracheophyta</taxon>
        <taxon>Spermatophyta</taxon>
        <taxon>Magnoliopsida</taxon>
        <taxon>Liliopsida</taxon>
        <taxon>Acoraceae</taxon>
        <taxon>Acorus</taxon>
    </lineage>
</organism>
<evidence type="ECO:0000313" key="2">
    <source>
        <dbReference type="EMBL" id="KAK1258437.1"/>
    </source>
</evidence>
<dbReference type="InterPro" id="IPR006564">
    <property type="entry name" value="Znf_PMZ"/>
</dbReference>
<gene>
    <name evidence="2" type="ORF">QJS04_geneDACA006641</name>
</gene>
<reference evidence="2" key="2">
    <citation type="submission" date="2023-06" db="EMBL/GenBank/DDBJ databases">
        <authorList>
            <person name="Ma L."/>
            <person name="Liu K.-W."/>
            <person name="Li Z."/>
            <person name="Hsiao Y.-Y."/>
            <person name="Qi Y."/>
            <person name="Fu T."/>
            <person name="Tang G."/>
            <person name="Zhang D."/>
            <person name="Sun W.-H."/>
            <person name="Liu D.-K."/>
            <person name="Li Y."/>
            <person name="Chen G.-Z."/>
            <person name="Liu X.-D."/>
            <person name="Liao X.-Y."/>
            <person name="Jiang Y.-T."/>
            <person name="Yu X."/>
            <person name="Hao Y."/>
            <person name="Huang J."/>
            <person name="Zhao X.-W."/>
            <person name="Ke S."/>
            <person name="Chen Y.-Y."/>
            <person name="Wu W.-L."/>
            <person name="Hsu J.-L."/>
            <person name="Lin Y.-F."/>
            <person name="Huang M.-D."/>
            <person name="Li C.-Y."/>
            <person name="Huang L."/>
            <person name="Wang Z.-W."/>
            <person name="Zhao X."/>
            <person name="Zhong W.-Y."/>
            <person name="Peng D.-H."/>
            <person name="Ahmad S."/>
            <person name="Lan S."/>
            <person name="Zhang J.-S."/>
            <person name="Tsai W.-C."/>
            <person name="Van De Peer Y."/>
            <person name="Liu Z.-J."/>
        </authorList>
    </citation>
    <scope>NUCLEOTIDE SEQUENCE</scope>
    <source>
        <strain evidence="2">SCP</strain>
        <tissue evidence="2">Leaves</tissue>
    </source>
</reference>
<dbReference type="PANTHER" id="PTHR31973">
    <property type="entry name" value="POLYPROTEIN, PUTATIVE-RELATED"/>
    <property type="match status" value="1"/>
</dbReference>
<reference evidence="2" key="1">
    <citation type="journal article" date="2023" name="Nat. Commun.">
        <title>Diploid and tetraploid genomes of Acorus and the evolution of monocots.</title>
        <authorList>
            <person name="Ma L."/>
            <person name="Liu K.W."/>
            <person name="Li Z."/>
            <person name="Hsiao Y.Y."/>
            <person name="Qi Y."/>
            <person name="Fu T."/>
            <person name="Tang G.D."/>
            <person name="Zhang D."/>
            <person name="Sun W.H."/>
            <person name="Liu D.K."/>
            <person name="Li Y."/>
            <person name="Chen G.Z."/>
            <person name="Liu X.D."/>
            <person name="Liao X.Y."/>
            <person name="Jiang Y.T."/>
            <person name="Yu X."/>
            <person name="Hao Y."/>
            <person name="Huang J."/>
            <person name="Zhao X.W."/>
            <person name="Ke S."/>
            <person name="Chen Y.Y."/>
            <person name="Wu W.L."/>
            <person name="Hsu J.L."/>
            <person name="Lin Y.F."/>
            <person name="Huang M.D."/>
            <person name="Li C.Y."/>
            <person name="Huang L."/>
            <person name="Wang Z.W."/>
            <person name="Zhao X."/>
            <person name="Zhong W.Y."/>
            <person name="Peng D.H."/>
            <person name="Ahmad S."/>
            <person name="Lan S."/>
            <person name="Zhang J.S."/>
            <person name="Tsai W.C."/>
            <person name="Van de Peer Y."/>
            <person name="Liu Z.J."/>
        </authorList>
    </citation>
    <scope>NUCLEOTIDE SEQUENCE</scope>
    <source>
        <strain evidence="2">SCP</strain>
    </source>
</reference>
<evidence type="ECO:0000313" key="3">
    <source>
        <dbReference type="Proteomes" id="UP001179952"/>
    </source>
</evidence>